<organism evidence="10 11">
    <name type="scientific">Gryllotalpicola koreensis</name>
    <dbReference type="NCBI Taxonomy" id="993086"/>
    <lineage>
        <taxon>Bacteria</taxon>
        <taxon>Bacillati</taxon>
        <taxon>Actinomycetota</taxon>
        <taxon>Actinomycetes</taxon>
        <taxon>Micrococcales</taxon>
        <taxon>Microbacteriaceae</taxon>
        <taxon>Gryllotalpicola</taxon>
    </lineage>
</organism>
<keyword evidence="2" id="KW-1003">Cell membrane</keyword>
<feature type="transmembrane region" description="Helical" evidence="8">
    <location>
        <begin position="271"/>
        <end position="292"/>
    </location>
</feature>
<evidence type="ECO:0000259" key="9">
    <source>
        <dbReference type="Pfam" id="PF13231"/>
    </source>
</evidence>
<feature type="transmembrane region" description="Helical" evidence="8">
    <location>
        <begin position="80"/>
        <end position="98"/>
    </location>
</feature>
<feature type="domain" description="Glycosyltransferase RgtA/B/C/D-like" evidence="9">
    <location>
        <begin position="64"/>
        <end position="209"/>
    </location>
</feature>
<dbReference type="PANTHER" id="PTHR33908">
    <property type="entry name" value="MANNOSYLTRANSFERASE YKCB-RELATED"/>
    <property type="match status" value="1"/>
</dbReference>
<evidence type="ECO:0000313" key="11">
    <source>
        <dbReference type="Proteomes" id="UP001501079"/>
    </source>
</evidence>
<evidence type="ECO:0000256" key="1">
    <source>
        <dbReference type="ARBA" id="ARBA00004651"/>
    </source>
</evidence>
<feature type="transmembrane region" description="Helical" evidence="8">
    <location>
        <begin position="241"/>
        <end position="259"/>
    </location>
</feature>
<feature type="transmembrane region" description="Helical" evidence="8">
    <location>
        <begin position="298"/>
        <end position="320"/>
    </location>
</feature>
<comment type="caution">
    <text evidence="10">The sequence shown here is derived from an EMBL/GenBank/DDBJ whole genome shotgun (WGS) entry which is preliminary data.</text>
</comment>
<dbReference type="Pfam" id="PF13231">
    <property type="entry name" value="PMT_2"/>
    <property type="match status" value="1"/>
</dbReference>
<accession>A0ABP8A438</accession>
<feature type="transmembrane region" description="Helical" evidence="8">
    <location>
        <begin position="7"/>
        <end position="28"/>
    </location>
</feature>
<keyword evidence="7 8" id="KW-0472">Membrane</keyword>
<feature type="transmembrane region" description="Helical" evidence="8">
    <location>
        <begin position="128"/>
        <end position="147"/>
    </location>
</feature>
<sequence>MGAVGRAWSLGGAAAILSFAFSWVPSYWADEVATMRATMLPPAELLRFTTTHVDAGHTVYYLALHYWASVFGFGEASTRGFSAVGVGVATALLALIGQRLGRPRLALLAAALFALMPRMTWAGTEARSYAWTAALAAAVWLILLIALERGGWWWVLLGVVATFSVAVFLTTSTLLAAQLAYVLLRRRRAALPLLAAWLAALAAASPVLYLGWSQRAQVSWIGANGAFTPWTVLVEPWGETSWAYGLAVWLVLIVGAVRWRETLRRACPDWLLLAGAWVVVPFVITVGLSLIVTPLFTARYLTFAMPGFAMLLSAALASLVSLRTRRVAAAVAVALVLIAIPTYIGQRMPFAKPRESDLRLVAQTVHDHSRPGDAILFAPGRPREALYAYPQDFDGLVDLALKTPFPASGKFSDDTVPLSKRTERLAGIRSVLLVIPRHGTPCTQPRDAATLRAHGYIPVARWPTHREVVCRFTRD</sequence>
<dbReference type="PANTHER" id="PTHR33908:SF3">
    <property type="entry name" value="UNDECAPRENYL PHOSPHATE-ALPHA-4-AMINO-4-DEOXY-L-ARABINOSE ARABINOSYL TRANSFERASE"/>
    <property type="match status" value="1"/>
</dbReference>
<feature type="transmembrane region" description="Helical" evidence="8">
    <location>
        <begin position="153"/>
        <end position="177"/>
    </location>
</feature>
<evidence type="ECO:0000256" key="4">
    <source>
        <dbReference type="ARBA" id="ARBA00022679"/>
    </source>
</evidence>
<dbReference type="InterPro" id="IPR050297">
    <property type="entry name" value="LipidA_mod_glycosyltrf_83"/>
</dbReference>
<evidence type="ECO:0000256" key="7">
    <source>
        <dbReference type="ARBA" id="ARBA00023136"/>
    </source>
</evidence>
<evidence type="ECO:0000256" key="2">
    <source>
        <dbReference type="ARBA" id="ARBA00022475"/>
    </source>
</evidence>
<reference evidence="11" key="1">
    <citation type="journal article" date="2019" name="Int. J. Syst. Evol. Microbiol.">
        <title>The Global Catalogue of Microorganisms (GCM) 10K type strain sequencing project: providing services to taxonomists for standard genome sequencing and annotation.</title>
        <authorList>
            <consortium name="The Broad Institute Genomics Platform"/>
            <consortium name="The Broad Institute Genome Sequencing Center for Infectious Disease"/>
            <person name="Wu L."/>
            <person name="Ma J."/>
        </authorList>
    </citation>
    <scope>NUCLEOTIDE SEQUENCE [LARGE SCALE GENOMIC DNA]</scope>
    <source>
        <strain evidence="11">JCM 17591</strain>
    </source>
</reference>
<proteinExistence type="predicted"/>
<keyword evidence="3" id="KW-0328">Glycosyltransferase</keyword>
<comment type="subcellular location">
    <subcellularLocation>
        <location evidence="1">Cell membrane</location>
        <topology evidence="1">Multi-pass membrane protein</topology>
    </subcellularLocation>
</comment>
<evidence type="ECO:0000256" key="5">
    <source>
        <dbReference type="ARBA" id="ARBA00022692"/>
    </source>
</evidence>
<keyword evidence="6 8" id="KW-1133">Transmembrane helix</keyword>
<dbReference type="InterPro" id="IPR038731">
    <property type="entry name" value="RgtA/B/C-like"/>
</dbReference>
<gene>
    <name evidence="10" type="ORF">GCM10022287_26060</name>
</gene>
<evidence type="ECO:0000313" key="10">
    <source>
        <dbReference type="EMBL" id="GAA4177363.1"/>
    </source>
</evidence>
<protein>
    <submittedName>
        <fullName evidence="10">Glycosyltransferase family 39 protein</fullName>
    </submittedName>
</protein>
<keyword evidence="5 8" id="KW-0812">Transmembrane</keyword>
<evidence type="ECO:0000256" key="8">
    <source>
        <dbReference type="SAM" id="Phobius"/>
    </source>
</evidence>
<dbReference type="RefSeq" id="WP_344755097.1">
    <property type="nucleotide sequence ID" value="NZ_BAABBW010000004.1"/>
</dbReference>
<feature type="transmembrane region" description="Helical" evidence="8">
    <location>
        <begin position="189"/>
        <end position="212"/>
    </location>
</feature>
<feature type="transmembrane region" description="Helical" evidence="8">
    <location>
        <begin position="327"/>
        <end position="344"/>
    </location>
</feature>
<evidence type="ECO:0000256" key="3">
    <source>
        <dbReference type="ARBA" id="ARBA00022676"/>
    </source>
</evidence>
<evidence type="ECO:0000256" key="6">
    <source>
        <dbReference type="ARBA" id="ARBA00022989"/>
    </source>
</evidence>
<name>A0ABP8A438_9MICO</name>
<keyword evidence="11" id="KW-1185">Reference proteome</keyword>
<dbReference type="EMBL" id="BAABBW010000004">
    <property type="protein sequence ID" value="GAA4177363.1"/>
    <property type="molecule type" value="Genomic_DNA"/>
</dbReference>
<dbReference type="Proteomes" id="UP001501079">
    <property type="component" value="Unassembled WGS sequence"/>
</dbReference>
<keyword evidence="4" id="KW-0808">Transferase</keyword>